<dbReference type="PANTHER" id="PTHR30290">
    <property type="entry name" value="PERIPLASMIC BINDING COMPONENT OF ABC TRANSPORTER"/>
    <property type="match status" value="1"/>
</dbReference>
<protein>
    <recommendedName>
        <fullName evidence="4">Glutathione-binding protein GsiB</fullName>
    </recommendedName>
</protein>
<comment type="function">
    <text evidence="1">Part of the ABC transporter complex GsiABCD involved in glutathione import. Binds glutathione.</text>
</comment>
<dbReference type="InterPro" id="IPR030678">
    <property type="entry name" value="Peptide/Ni-bd"/>
</dbReference>
<accession>A0ABU3EDU0</accession>
<sequence>MKLKSLLAASALGLAAMMPLTGWAKDLTVAVSANLTGLDPRIANDTLSQASLRLVYQGLFGFDKDMKLIPLLAESYDANDDATEFTIKLRQGIKFHDGTDFNAEAVKVNIDTLRNPDNQLSRRSLVQMVKEVQVVDPYTVKLILSEPFGAMIASLAHPGAMMISPAALEKFGKDIDRNPVGTGPFVFKHWAADTFEVSRNDAYWKGAAKVDGVIIRSIPESGARMAMLQTGEAQFVPTFPTELMKVVEANPKLEIVTRPSIVEWYVGLNNMKKPFDNKLVRQALNYAVDKNAYCKIVYNGACTPADSIIPADLAFHVTAGEYPFDLAKAKELLKEAGYENGFETELWTSSNSTGSLRAAQFLQQQLAQVNVKVNVLPLESGVAADKIWSIDKPEDATVQMYYGGWSASTGDADWGIRPLLLSESAPPSMFNVAYYSDKAVDEAIKGALGTADPAKRAGFYETAQKLAWDGAPWIFLGVSDVISAQSKDLSGVYQLPDQGFLLEDAAFAE</sequence>
<gene>
    <name evidence="10" type="ORF">RM190_11050</name>
</gene>
<dbReference type="EMBL" id="JAVRQI010000007">
    <property type="protein sequence ID" value="MDT1062401.1"/>
    <property type="molecule type" value="Genomic_DNA"/>
</dbReference>
<dbReference type="CDD" id="cd08499">
    <property type="entry name" value="PBP2_Ylib_like"/>
    <property type="match status" value="1"/>
</dbReference>
<evidence type="ECO:0000256" key="5">
    <source>
        <dbReference type="ARBA" id="ARBA00022448"/>
    </source>
</evidence>
<evidence type="ECO:0000256" key="4">
    <source>
        <dbReference type="ARBA" id="ARBA00017393"/>
    </source>
</evidence>
<evidence type="ECO:0000256" key="6">
    <source>
        <dbReference type="ARBA" id="ARBA00022729"/>
    </source>
</evidence>
<evidence type="ECO:0000259" key="9">
    <source>
        <dbReference type="Pfam" id="PF00496"/>
    </source>
</evidence>
<comment type="similarity">
    <text evidence="3">Belongs to the bacterial solute-binding protein 5 family.</text>
</comment>
<keyword evidence="6 8" id="KW-0732">Signal</keyword>
<evidence type="ECO:0000256" key="3">
    <source>
        <dbReference type="ARBA" id="ARBA00005695"/>
    </source>
</evidence>
<dbReference type="InterPro" id="IPR039424">
    <property type="entry name" value="SBP_5"/>
</dbReference>
<feature type="signal peptide" evidence="8">
    <location>
        <begin position="1"/>
        <end position="24"/>
    </location>
</feature>
<comment type="subcellular location">
    <subcellularLocation>
        <location evidence="2">Periplasm</location>
    </subcellularLocation>
</comment>
<evidence type="ECO:0000256" key="7">
    <source>
        <dbReference type="ARBA" id="ARBA00022764"/>
    </source>
</evidence>
<dbReference type="PANTHER" id="PTHR30290:SF32">
    <property type="entry name" value="GLUTATHIONE-BINDING PROTEIN GSIB"/>
    <property type="match status" value="1"/>
</dbReference>
<dbReference type="Gene3D" id="3.40.190.10">
    <property type="entry name" value="Periplasmic binding protein-like II"/>
    <property type="match status" value="1"/>
</dbReference>
<dbReference type="RefSeq" id="WP_311759498.1">
    <property type="nucleotide sequence ID" value="NZ_JAVRQI010000007.1"/>
</dbReference>
<comment type="caution">
    <text evidence="10">The sequence shown here is derived from an EMBL/GenBank/DDBJ whole genome shotgun (WGS) entry which is preliminary data.</text>
</comment>
<dbReference type="InterPro" id="IPR000914">
    <property type="entry name" value="SBP_5_dom"/>
</dbReference>
<feature type="domain" description="Solute-binding protein family 5" evidence="9">
    <location>
        <begin position="67"/>
        <end position="422"/>
    </location>
</feature>
<evidence type="ECO:0000313" key="10">
    <source>
        <dbReference type="EMBL" id="MDT1062401.1"/>
    </source>
</evidence>
<keyword evidence="5" id="KW-0813">Transport</keyword>
<dbReference type="Gene3D" id="3.10.105.10">
    <property type="entry name" value="Dipeptide-binding Protein, Domain 3"/>
    <property type="match status" value="1"/>
</dbReference>
<evidence type="ECO:0000256" key="2">
    <source>
        <dbReference type="ARBA" id="ARBA00004418"/>
    </source>
</evidence>
<reference evidence="11" key="1">
    <citation type="submission" date="2023-07" db="EMBL/GenBank/DDBJ databases">
        <title>Characterization of two Paracoccaceae strains isolated from Phycosphere and proposal of Xinfangfangia lacusdiani sp. nov.</title>
        <authorList>
            <person name="Deng Y."/>
            <person name="Zhang Y.Q."/>
        </authorList>
    </citation>
    <scope>NUCLEOTIDE SEQUENCE [LARGE SCALE GENOMIC DNA]</scope>
    <source>
        <strain evidence="11">CPCC 101403</strain>
    </source>
</reference>
<proteinExistence type="inferred from homology"/>
<dbReference type="Gene3D" id="3.90.76.10">
    <property type="entry name" value="Dipeptide-binding Protein, Domain 1"/>
    <property type="match status" value="1"/>
</dbReference>
<evidence type="ECO:0000256" key="8">
    <source>
        <dbReference type="SAM" id="SignalP"/>
    </source>
</evidence>
<dbReference type="Proteomes" id="UP001251085">
    <property type="component" value="Unassembled WGS sequence"/>
</dbReference>
<dbReference type="PIRSF" id="PIRSF002741">
    <property type="entry name" value="MppA"/>
    <property type="match status" value="1"/>
</dbReference>
<evidence type="ECO:0000256" key="1">
    <source>
        <dbReference type="ARBA" id="ARBA00003489"/>
    </source>
</evidence>
<dbReference type="Pfam" id="PF00496">
    <property type="entry name" value="SBP_bac_5"/>
    <property type="match status" value="1"/>
</dbReference>
<organism evidence="10 11">
    <name type="scientific">Paracoccus broussonetiae</name>
    <dbReference type="NCBI Taxonomy" id="3075834"/>
    <lineage>
        <taxon>Bacteria</taxon>
        <taxon>Pseudomonadati</taxon>
        <taxon>Pseudomonadota</taxon>
        <taxon>Alphaproteobacteria</taxon>
        <taxon>Rhodobacterales</taxon>
        <taxon>Paracoccaceae</taxon>
        <taxon>Paracoccus</taxon>
    </lineage>
</organism>
<keyword evidence="7" id="KW-0574">Periplasm</keyword>
<dbReference type="SUPFAM" id="SSF53850">
    <property type="entry name" value="Periplasmic binding protein-like II"/>
    <property type="match status" value="1"/>
</dbReference>
<feature type="chain" id="PRO_5045528925" description="Glutathione-binding protein GsiB" evidence="8">
    <location>
        <begin position="25"/>
        <end position="509"/>
    </location>
</feature>
<name>A0ABU3EDU0_9RHOB</name>
<keyword evidence="11" id="KW-1185">Reference proteome</keyword>
<evidence type="ECO:0000313" key="11">
    <source>
        <dbReference type="Proteomes" id="UP001251085"/>
    </source>
</evidence>